<evidence type="ECO:0000256" key="1">
    <source>
        <dbReference type="SAM" id="Phobius"/>
    </source>
</evidence>
<proteinExistence type="predicted"/>
<comment type="caution">
    <text evidence="2">The sequence shown here is derived from an EMBL/GenBank/DDBJ whole genome shotgun (WGS) entry which is preliminary data.</text>
</comment>
<reference evidence="2 3" key="1">
    <citation type="journal article" date="2012" name="J. Bacteriol.">
        <title>Genome sequences for six rhodanobacter strains, isolated from soils and the terrestrial subsurface, with variable denitrification capabilities.</title>
        <authorList>
            <person name="Kostka J.E."/>
            <person name="Green S.J."/>
            <person name="Rishishwar L."/>
            <person name="Prakash O."/>
            <person name="Katz L.S."/>
            <person name="Marino-Ramirez L."/>
            <person name="Jordan I.K."/>
            <person name="Munk C."/>
            <person name="Ivanova N."/>
            <person name="Mikhailova N."/>
            <person name="Watson D.B."/>
            <person name="Brown S.D."/>
            <person name="Palumbo A.V."/>
            <person name="Brooks S.C."/>
        </authorList>
    </citation>
    <scope>NUCLEOTIDE SEQUENCE [LARGE SCALE GENOMIC DNA]</scope>
    <source>
        <strain evidence="3">Jip2T</strain>
    </source>
</reference>
<dbReference type="AlphaFoldDB" id="I4VMW1"/>
<dbReference type="STRING" id="1163408.UU9_12413"/>
<feature type="transmembrane region" description="Helical" evidence="1">
    <location>
        <begin position="6"/>
        <end position="25"/>
    </location>
</feature>
<dbReference type="Proteomes" id="UP000004210">
    <property type="component" value="Unassembled WGS sequence"/>
</dbReference>
<evidence type="ECO:0000313" key="2">
    <source>
        <dbReference type="EMBL" id="EIL88552.1"/>
    </source>
</evidence>
<evidence type="ECO:0000313" key="3">
    <source>
        <dbReference type="Proteomes" id="UP000004210"/>
    </source>
</evidence>
<dbReference type="EMBL" id="AJXU01000051">
    <property type="protein sequence ID" value="EIL88552.1"/>
    <property type="molecule type" value="Genomic_DNA"/>
</dbReference>
<accession>I4VMW1</accession>
<name>I4VMW1_9GAMM</name>
<dbReference type="PATRIC" id="fig|1163408.3.peg.2532"/>
<keyword evidence="3" id="KW-1185">Reference proteome</keyword>
<sequence>MESMATWPWYGVVLFSIATAILAWVGGRTRRRREEAETDASVTGLGGLRQIMETMRQDQMFQAKEIERLRHLMIDEASKMGRLRARVAHLESLLRTAGIPVPPETGE</sequence>
<organism evidence="2 3">
    <name type="scientific">Rhodanobacter fulvus Jip2</name>
    <dbReference type="NCBI Taxonomy" id="1163408"/>
    <lineage>
        <taxon>Bacteria</taxon>
        <taxon>Pseudomonadati</taxon>
        <taxon>Pseudomonadota</taxon>
        <taxon>Gammaproteobacteria</taxon>
        <taxon>Lysobacterales</taxon>
        <taxon>Rhodanobacteraceae</taxon>
        <taxon>Rhodanobacter</taxon>
    </lineage>
</organism>
<protein>
    <submittedName>
        <fullName evidence="2">Uncharacterized protein</fullName>
    </submittedName>
</protein>
<keyword evidence="1" id="KW-1133">Transmembrane helix</keyword>
<keyword evidence="1" id="KW-0812">Transmembrane</keyword>
<gene>
    <name evidence="2" type="ORF">UU9_12413</name>
</gene>
<keyword evidence="1" id="KW-0472">Membrane</keyword>